<dbReference type="EMBL" id="AP024525">
    <property type="protein sequence ID" value="BCT76814.1"/>
    <property type="molecule type" value="Genomic_DNA"/>
</dbReference>
<evidence type="ECO:0000313" key="2">
    <source>
        <dbReference type="Proteomes" id="UP001319861"/>
    </source>
</evidence>
<proteinExistence type="predicted"/>
<gene>
    <name evidence="1" type="ORF">SCMU_26560</name>
</gene>
<name>A0ABM7PWZ6_SINCY</name>
<reference evidence="1 2" key="1">
    <citation type="journal article" date="2021" name="J. Biosci. Bioeng.">
        <title>Identification and characterization of a chc gene cluster responsible for the aromatization pathway of cyclohexanecarboxylate degradation in Sinomonas cyclohexanicum ATCC 51369.</title>
        <authorList>
            <person name="Yamamoto T."/>
            <person name="Hasegawa Y."/>
            <person name="Lau P.C.K."/>
            <person name="Iwaki H."/>
        </authorList>
    </citation>
    <scope>NUCLEOTIDE SEQUENCE [LARGE SCALE GENOMIC DNA]</scope>
    <source>
        <strain evidence="1 2">ATCC 51369</strain>
    </source>
</reference>
<sequence>MPEGLDGVGVDGDAVLGGDRGGLADGLHRADLVVRPHERDERHRVRVHGDRGAQRIQARGARGVARDPDGLRALVLLEPLNGVRDRVVLDARAEDAMTPRVLGSARPVQALHGEVVRLGSA</sequence>
<protein>
    <submittedName>
        <fullName evidence="1">Uncharacterized protein</fullName>
    </submittedName>
</protein>
<organism evidence="1 2">
    <name type="scientific">Sinomonas cyclohexanicum</name>
    <name type="common">Corynebacterium cyclohexanicum</name>
    <dbReference type="NCBI Taxonomy" id="322009"/>
    <lineage>
        <taxon>Bacteria</taxon>
        <taxon>Bacillati</taxon>
        <taxon>Actinomycetota</taxon>
        <taxon>Actinomycetes</taxon>
        <taxon>Micrococcales</taxon>
        <taxon>Micrococcaceae</taxon>
        <taxon>Sinomonas</taxon>
    </lineage>
</organism>
<accession>A0ABM7PWZ6</accession>
<dbReference type="Proteomes" id="UP001319861">
    <property type="component" value="Chromosome"/>
</dbReference>
<keyword evidence="2" id="KW-1185">Reference proteome</keyword>
<evidence type="ECO:0000313" key="1">
    <source>
        <dbReference type="EMBL" id="BCT76814.1"/>
    </source>
</evidence>